<accession>A0AC34Q0K7</accession>
<protein>
    <submittedName>
        <fullName evidence="2">Uncharacterized protein</fullName>
    </submittedName>
</protein>
<dbReference type="WBParaSite" id="JU765_v2.g11742.t1">
    <property type="protein sequence ID" value="JU765_v2.g11742.t1"/>
    <property type="gene ID" value="JU765_v2.g11742"/>
</dbReference>
<name>A0AC34Q0K7_9BILA</name>
<dbReference type="Proteomes" id="UP000887576">
    <property type="component" value="Unplaced"/>
</dbReference>
<reference evidence="2" key="1">
    <citation type="submission" date="2022-11" db="UniProtKB">
        <authorList>
            <consortium name="WormBaseParasite"/>
        </authorList>
    </citation>
    <scope>IDENTIFICATION</scope>
</reference>
<evidence type="ECO:0000313" key="1">
    <source>
        <dbReference type="Proteomes" id="UP000887576"/>
    </source>
</evidence>
<sequence length="193" mass="22394">MVYEGSQALLVKLLRFSVPYVKCFEFGDSADDWYDVVFDILSKESKQKRLAIHGLPVVNDKVRTALTNMVDKGVLIEFKNIDHLIVLELPPSQFECLILEPKSDSPFFIKCHFTKSLNCSFRKLNFPLFAFSLIDENLPHPRKLPDDVIVDYAQEIYSGWVRPYDCTMKFFKAIKRVFPNANTLTIDLHPDYH</sequence>
<organism evidence="1 2">
    <name type="scientific">Panagrolaimus sp. JU765</name>
    <dbReference type="NCBI Taxonomy" id="591449"/>
    <lineage>
        <taxon>Eukaryota</taxon>
        <taxon>Metazoa</taxon>
        <taxon>Ecdysozoa</taxon>
        <taxon>Nematoda</taxon>
        <taxon>Chromadorea</taxon>
        <taxon>Rhabditida</taxon>
        <taxon>Tylenchina</taxon>
        <taxon>Panagrolaimomorpha</taxon>
        <taxon>Panagrolaimoidea</taxon>
        <taxon>Panagrolaimidae</taxon>
        <taxon>Panagrolaimus</taxon>
    </lineage>
</organism>
<evidence type="ECO:0000313" key="2">
    <source>
        <dbReference type="WBParaSite" id="JU765_v2.g11742.t1"/>
    </source>
</evidence>
<proteinExistence type="predicted"/>